<protein>
    <recommendedName>
        <fullName evidence="6 7">Ribonuclease P protein component</fullName>
        <shortName evidence="6">RNase P protein</shortName>
        <shortName evidence="6">RNaseP protein</shortName>
        <ecNumber evidence="6 7">3.1.26.5</ecNumber>
    </recommendedName>
    <alternativeName>
        <fullName evidence="6">Protein C5</fullName>
    </alternativeName>
</protein>
<keyword evidence="9" id="KW-1185">Reference proteome</keyword>
<dbReference type="EC" id="3.1.26.5" evidence="6 7"/>
<dbReference type="InterPro" id="IPR014721">
    <property type="entry name" value="Ribsml_uS5_D2-typ_fold_subgr"/>
</dbReference>
<dbReference type="KEGG" id="vin:AKJ08_3235"/>
<comment type="catalytic activity">
    <reaction evidence="6">
        <text>Endonucleolytic cleavage of RNA, removing 5'-extranucleotides from tRNA precursor.</text>
        <dbReference type="EC" id="3.1.26.5"/>
    </reaction>
</comment>
<evidence type="ECO:0000256" key="6">
    <source>
        <dbReference type="HAMAP-Rule" id="MF_00227"/>
    </source>
</evidence>
<reference evidence="8 9" key="1">
    <citation type="submission" date="2015-08" db="EMBL/GenBank/DDBJ databases">
        <authorList>
            <person name="Babu N.S."/>
            <person name="Beckwith C.J."/>
            <person name="Beseler K.G."/>
            <person name="Brison A."/>
            <person name="Carone J.V."/>
            <person name="Caskin T.P."/>
            <person name="Diamond M."/>
            <person name="Durham M.E."/>
            <person name="Foxe J.M."/>
            <person name="Go M."/>
            <person name="Henderson B.A."/>
            <person name="Jones I.B."/>
            <person name="McGettigan J.A."/>
            <person name="Micheletti S.J."/>
            <person name="Nasrallah M.E."/>
            <person name="Ortiz D."/>
            <person name="Piller C.R."/>
            <person name="Privatt S.R."/>
            <person name="Schneider S.L."/>
            <person name="Sharp S."/>
            <person name="Smith T.C."/>
            <person name="Stanton J.D."/>
            <person name="Ullery H.E."/>
            <person name="Wilson R.J."/>
            <person name="Serrano M.G."/>
            <person name="Buck G."/>
            <person name="Lee V."/>
            <person name="Wang Y."/>
            <person name="Carvalho R."/>
            <person name="Voegtly L."/>
            <person name="Shi R."/>
            <person name="Duckworth R."/>
            <person name="Johnson A."/>
            <person name="Loviza R."/>
            <person name="Walstead R."/>
            <person name="Shah Z."/>
            <person name="Kiflezghi M."/>
            <person name="Wade K."/>
            <person name="Ball S.L."/>
            <person name="Bradley K.W."/>
            <person name="Asai D.J."/>
            <person name="Bowman C.A."/>
            <person name="Russell D.A."/>
            <person name="Pope W.H."/>
            <person name="Jacobs-Sera D."/>
            <person name="Hendrix R.W."/>
            <person name="Hatfull G.F."/>
        </authorList>
    </citation>
    <scope>NUCLEOTIDE SEQUENCE [LARGE SCALE GENOMIC DNA]</scope>
    <source>
        <strain evidence="8 9">DSM 27710</strain>
    </source>
</reference>
<comment type="similarity">
    <text evidence="6">Belongs to the RnpA family.</text>
</comment>
<sequence length="135" mass="14880">MPEPTSGATGASFPKDQRLLSRGDFLRAKARGRKVHTEHLLALALPPPASARGRRVGLTVSGKVGNSVERNRVKRWLRQIFRTERDALPDRVDLVLIAKQGAPDADEARLRAEFLEVARKLRQPPSSAAGKKEGR</sequence>
<dbReference type="GO" id="GO:0004526">
    <property type="term" value="F:ribonuclease P activity"/>
    <property type="evidence" value="ECO:0007669"/>
    <property type="project" value="UniProtKB-UniRule"/>
</dbReference>
<evidence type="ECO:0000256" key="3">
    <source>
        <dbReference type="ARBA" id="ARBA00022759"/>
    </source>
</evidence>
<keyword evidence="1 6" id="KW-0819">tRNA processing</keyword>
<dbReference type="GO" id="GO:0030677">
    <property type="term" value="C:ribonuclease P complex"/>
    <property type="evidence" value="ECO:0007669"/>
    <property type="project" value="TreeGrafter"/>
</dbReference>
<dbReference type="GO" id="GO:0042781">
    <property type="term" value="F:3'-tRNA processing endoribonuclease activity"/>
    <property type="evidence" value="ECO:0007669"/>
    <property type="project" value="TreeGrafter"/>
</dbReference>
<name>A0A0K1PH34_9BACT</name>
<evidence type="ECO:0000256" key="7">
    <source>
        <dbReference type="NCBIfam" id="TIGR00188"/>
    </source>
</evidence>
<comment type="subunit">
    <text evidence="6">Consists of a catalytic RNA component (M1 or rnpB) and a protein subunit.</text>
</comment>
<dbReference type="InterPro" id="IPR020568">
    <property type="entry name" value="Ribosomal_Su5_D2-typ_SF"/>
</dbReference>
<evidence type="ECO:0000256" key="5">
    <source>
        <dbReference type="ARBA" id="ARBA00022884"/>
    </source>
</evidence>
<accession>A0A0K1PH34</accession>
<keyword evidence="5 6" id="KW-0694">RNA-binding</keyword>
<dbReference type="HAMAP" id="MF_00227">
    <property type="entry name" value="RNase_P"/>
    <property type="match status" value="1"/>
</dbReference>
<dbReference type="EMBL" id="CP012332">
    <property type="protein sequence ID" value="AKU92848.1"/>
    <property type="molecule type" value="Genomic_DNA"/>
</dbReference>
<dbReference type="STRING" id="1391653.AKJ08_3235"/>
<organism evidence="8 9">
    <name type="scientific">Vulgatibacter incomptus</name>
    <dbReference type="NCBI Taxonomy" id="1391653"/>
    <lineage>
        <taxon>Bacteria</taxon>
        <taxon>Pseudomonadati</taxon>
        <taxon>Myxococcota</taxon>
        <taxon>Myxococcia</taxon>
        <taxon>Myxococcales</taxon>
        <taxon>Cystobacterineae</taxon>
        <taxon>Vulgatibacteraceae</taxon>
        <taxon>Vulgatibacter</taxon>
    </lineage>
</organism>
<dbReference type="InterPro" id="IPR000100">
    <property type="entry name" value="RNase_P"/>
</dbReference>
<dbReference type="OrthoDB" id="9810867at2"/>
<dbReference type="Gene3D" id="3.30.230.10">
    <property type="match status" value="1"/>
</dbReference>
<dbReference type="SUPFAM" id="SSF54211">
    <property type="entry name" value="Ribosomal protein S5 domain 2-like"/>
    <property type="match status" value="1"/>
</dbReference>
<dbReference type="Proteomes" id="UP000055590">
    <property type="component" value="Chromosome"/>
</dbReference>
<dbReference type="GO" id="GO:0000049">
    <property type="term" value="F:tRNA binding"/>
    <property type="evidence" value="ECO:0007669"/>
    <property type="project" value="UniProtKB-UniRule"/>
</dbReference>
<proteinExistence type="inferred from homology"/>
<keyword evidence="3 6" id="KW-0255">Endonuclease</keyword>
<evidence type="ECO:0000313" key="9">
    <source>
        <dbReference type="Proteomes" id="UP000055590"/>
    </source>
</evidence>
<comment type="function">
    <text evidence="6">RNaseP catalyzes the removal of the 5'-leader sequence from pre-tRNA to produce the mature 5'-terminus. It can also cleave other RNA substrates such as 4.5S RNA. The protein component plays an auxiliary but essential role in vivo by binding to the 5'-leader sequence and broadening the substrate specificity of the ribozyme.</text>
</comment>
<gene>
    <name evidence="6" type="primary">rnpA</name>
    <name evidence="8" type="ORF">AKJ08_3235</name>
</gene>
<dbReference type="NCBIfam" id="TIGR00188">
    <property type="entry name" value="rnpA"/>
    <property type="match status" value="1"/>
</dbReference>
<keyword evidence="2 6" id="KW-0540">Nuclease</keyword>
<dbReference type="Pfam" id="PF00825">
    <property type="entry name" value="Ribonuclease_P"/>
    <property type="match status" value="1"/>
</dbReference>
<evidence type="ECO:0000256" key="2">
    <source>
        <dbReference type="ARBA" id="ARBA00022722"/>
    </source>
</evidence>
<evidence type="ECO:0000313" key="8">
    <source>
        <dbReference type="EMBL" id="AKU92848.1"/>
    </source>
</evidence>
<dbReference type="PANTHER" id="PTHR33992:SF1">
    <property type="entry name" value="RIBONUCLEASE P PROTEIN COMPONENT"/>
    <property type="match status" value="1"/>
</dbReference>
<evidence type="ECO:0000256" key="1">
    <source>
        <dbReference type="ARBA" id="ARBA00022694"/>
    </source>
</evidence>
<keyword evidence="4 6" id="KW-0378">Hydrolase</keyword>
<dbReference type="RefSeq" id="WP_050726958.1">
    <property type="nucleotide sequence ID" value="NZ_CP012332.1"/>
</dbReference>
<evidence type="ECO:0000256" key="4">
    <source>
        <dbReference type="ARBA" id="ARBA00022801"/>
    </source>
</evidence>
<dbReference type="AlphaFoldDB" id="A0A0K1PH34"/>
<dbReference type="GO" id="GO:0001682">
    <property type="term" value="P:tRNA 5'-leader removal"/>
    <property type="evidence" value="ECO:0007669"/>
    <property type="project" value="UniProtKB-UniRule"/>
</dbReference>
<dbReference type="PANTHER" id="PTHR33992">
    <property type="entry name" value="RIBONUCLEASE P PROTEIN COMPONENT"/>
    <property type="match status" value="1"/>
</dbReference>